<dbReference type="RefSeq" id="XP_018750165.1">
    <property type="nucleotide sequence ID" value="XM_018904788.1"/>
</dbReference>
<accession>W7M972</accession>
<gene>
    <name evidence="1" type="ORF">FVEG_15606</name>
</gene>
<organism evidence="1 2">
    <name type="scientific">Gibberella moniliformis (strain M3125 / FGSC 7600)</name>
    <name type="common">Maize ear and stalk rot fungus</name>
    <name type="synonym">Fusarium verticillioides</name>
    <dbReference type="NCBI Taxonomy" id="334819"/>
    <lineage>
        <taxon>Eukaryota</taxon>
        <taxon>Fungi</taxon>
        <taxon>Dikarya</taxon>
        <taxon>Ascomycota</taxon>
        <taxon>Pezizomycotina</taxon>
        <taxon>Sordariomycetes</taxon>
        <taxon>Hypocreomycetidae</taxon>
        <taxon>Hypocreales</taxon>
        <taxon>Nectriaceae</taxon>
        <taxon>Fusarium</taxon>
        <taxon>Fusarium fujikuroi species complex</taxon>
    </lineage>
</organism>
<reference evidence="1 2" key="1">
    <citation type="journal article" date="2010" name="Nature">
        <title>Comparative genomics reveals mobile pathogenicity chromosomes in Fusarium.</title>
        <authorList>
            <person name="Ma L.J."/>
            <person name="van der Does H.C."/>
            <person name="Borkovich K.A."/>
            <person name="Coleman J.J."/>
            <person name="Daboussi M.J."/>
            <person name="Di Pietro A."/>
            <person name="Dufresne M."/>
            <person name="Freitag M."/>
            <person name="Grabherr M."/>
            <person name="Henrissat B."/>
            <person name="Houterman P.M."/>
            <person name="Kang S."/>
            <person name="Shim W.B."/>
            <person name="Woloshuk C."/>
            <person name="Xie X."/>
            <person name="Xu J.R."/>
            <person name="Antoniw J."/>
            <person name="Baker S.E."/>
            <person name="Bluhm B.H."/>
            <person name="Breakspear A."/>
            <person name="Brown D.W."/>
            <person name="Butchko R.A."/>
            <person name="Chapman S."/>
            <person name="Coulson R."/>
            <person name="Coutinho P.M."/>
            <person name="Danchin E.G."/>
            <person name="Diener A."/>
            <person name="Gale L.R."/>
            <person name="Gardiner D.M."/>
            <person name="Goff S."/>
            <person name="Hammond-Kosack K.E."/>
            <person name="Hilburn K."/>
            <person name="Hua-Van A."/>
            <person name="Jonkers W."/>
            <person name="Kazan K."/>
            <person name="Kodira C.D."/>
            <person name="Koehrsen M."/>
            <person name="Kumar L."/>
            <person name="Lee Y.H."/>
            <person name="Li L."/>
            <person name="Manners J.M."/>
            <person name="Miranda-Saavedra D."/>
            <person name="Mukherjee M."/>
            <person name="Park G."/>
            <person name="Park J."/>
            <person name="Park S.Y."/>
            <person name="Proctor R.H."/>
            <person name="Regev A."/>
            <person name="Ruiz-Roldan M.C."/>
            <person name="Sain D."/>
            <person name="Sakthikumar S."/>
            <person name="Sykes S."/>
            <person name="Schwartz D.C."/>
            <person name="Turgeon B.G."/>
            <person name="Wapinski I."/>
            <person name="Yoder O."/>
            <person name="Young S."/>
            <person name="Zeng Q."/>
            <person name="Zhou S."/>
            <person name="Galagan J."/>
            <person name="Cuomo C.A."/>
            <person name="Kistler H.C."/>
            <person name="Rep M."/>
        </authorList>
    </citation>
    <scope>NUCLEOTIDE SEQUENCE [LARGE SCALE GENOMIC DNA]</scope>
    <source>
        <strain evidence="2">M3125 / FGSC 7600</strain>
    </source>
</reference>
<evidence type="ECO:0000313" key="2">
    <source>
        <dbReference type="Proteomes" id="UP000009096"/>
    </source>
</evidence>
<dbReference type="KEGG" id="fvr:FVEG_15606"/>
<keyword evidence="2" id="KW-1185">Reference proteome</keyword>
<dbReference type="GeneID" id="30072482"/>
<dbReference type="Proteomes" id="UP000009096">
    <property type="component" value="Chromosome 3"/>
</dbReference>
<dbReference type="AlphaFoldDB" id="W7M972"/>
<dbReference type="VEuPathDB" id="FungiDB:FVEG_15606"/>
<sequence>MLPRRDDNKANQEFSDTFCCAWRSIAPSLPRSWPCLCTVTHRPIYSVTSISMGIRPASLPFAIQVRSTGKTIRHIPRRIPLEQWGTSSARDGKVGVDPMIVGVPMP</sequence>
<proteinExistence type="predicted"/>
<dbReference type="EMBL" id="DS022247">
    <property type="protein sequence ID" value="EWG43974.1"/>
    <property type="molecule type" value="Genomic_DNA"/>
</dbReference>
<name>W7M972_GIBM7</name>
<protein>
    <submittedName>
        <fullName evidence="1">Uncharacterized protein</fullName>
    </submittedName>
</protein>
<evidence type="ECO:0000313" key="1">
    <source>
        <dbReference type="EMBL" id="EWG43974.1"/>
    </source>
</evidence>